<organism evidence="2 3">
    <name type="scientific">Gracilimonas mengyeensis</name>
    <dbReference type="NCBI Taxonomy" id="1302730"/>
    <lineage>
        <taxon>Bacteria</taxon>
        <taxon>Pseudomonadati</taxon>
        <taxon>Balneolota</taxon>
        <taxon>Balneolia</taxon>
        <taxon>Balneolales</taxon>
        <taxon>Balneolaceae</taxon>
        <taxon>Gracilimonas</taxon>
    </lineage>
</organism>
<accession>A0A521E3Q3</accession>
<protein>
    <recommendedName>
        <fullName evidence="4">6-bladed beta-propeller protein</fullName>
    </recommendedName>
</protein>
<proteinExistence type="predicted"/>
<evidence type="ECO:0000313" key="3">
    <source>
        <dbReference type="Proteomes" id="UP000317557"/>
    </source>
</evidence>
<dbReference type="Proteomes" id="UP000317557">
    <property type="component" value="Unassembled WGS sequence"/>
</dbReference>
<evidence type="ECO:0000313" key="2">
    <source>
        <dbReference type="EMBL" id="SMO78567.1"/>
    </source>
</evidence>
<evidence type="ECO:0000256" key="1">
    <source>
        <dbReference type="SAM" id="MobiDB-lite"/>
    </source>
</evidence>
<reference evidence="2 3" key="1">
    <citation type="submission" date="2017-05" db="EMBL/GenBank/DDBJ databases">
        <authorList>
            <person name="Varghese N."/>
            <person name="Submissions S."/>
        </authorList>
    </citation>
    <scope>NUCLEOTIDE SEQUENCE [LARGE SCALE GENOMIC DNA]</scope>
    <source>
        <strain evidence="2 3">DSM 21985</strain>
    </source>
</reference>
<feature type="region of interest" description="Disordered" evidence="1">
    <location>
        <begin position="231"/>
        <end position="255"/>
    </location>
</feature>
<evidence type="ECO:0008006" key="4">
    <source>
        <dbReference type="Google" id="ProtNLM"/>
    </source>
</evidence>
<keyword evidence="3" id="KW-1185">Reference proteome</keyword>
<gene>
    <name evidence="2" type="ORF">SAMN06265219_110125</name>
</gene>
<dbReference type="AlphaFoldDB" id="A0A521E3Q3"/>
<sequence>MCKRSIVFEYCQALRRSLAVILLVMFYGNTVSAQIGEMIYDPYNMWLVGDHGVVINDIADEQRTLKLFDFSSGSLIQAMRSGRGPGEVSPVYYKRSTSFSNGDIFLWDAGRKRMTRYSSDLEYKTDIRGNQSITGSIYQAGLINDSTLFTVDFTEEVFKAWRIRKGGIKGKTPLWSINRTEQTEFDPLANFTLLQTLFYSNFDGVLYIAFEFSSQVMAVDEEGIVFINSEPDNIPLPPNDEQSEQSGRYSLPEMGKYPEGARDITVDSSYMYLLMHGGSISKWQQLRYATNFDALIEKVNHTKRLLIYDRYSGAFLEEKKLPILSRQAKVRGDSIYLLKTLGRNPEIRKVKLAEL</sequence>
<name>A0A521E3Q3_9BACT</name>
<dbReference type="EMBL" id="FXTP01000010">
    <property type="protein sequence ID" value="SMO78567.1"/>
    <property type="molecule type" value="Genomic_DNA"/>
</dbReference>